<keyword evidence="1" id="KW-0812">Transmembrane</keyword>
<dbReference type="PANTHER" id="PTHR34219">
    <property type="entry name" value="IRON-REGULATED INNER MEMBRANE PROTEIN-RELATED"/>
    <property type="match status" value="1"/>
</dbReference>
<organism evidence="2 3">
    <name type="scientific">Duganella sacchari</name>
    <dbReference type="NCBI Taxonomy" id="551987"/>
    <lineage>
        <taxon>Bacteria</taxon>
        <taxon>Pseudomonadati</taxon>
        <taxon>Pseudomonadota</taxon>
        <taxon>Betaproteobacteria</taxon>
        <taxon>Burkholderiales</taxon>
        <taxon>Oxalobacteraceae</taxon>
        <taxon>Telluria group</taxon>
        <taxon>Duganella</taxon>
    </lineage>
</organism>
<dbReference type="Pfam" id="PF03929">
    <property type="entry name" value="PepSY_TM"/>
    <property type="match status" value="1"/>
</dbReference>
<dbReference type="RefSeq" id="WP_084560387.1">
    <property type="nucleotide sequence ID" value="NZ_FRCX01000019.1"/>
</dbReference>
<sequence>MKPAIWSRRLHKWLGLLVGIQALFWMASGLYMTAISIEIIHGDHLAHLEEGELRPAKLVAPPAQVTSQYAGVTGFRLKQSQGSELYQVRHADGVALVNARTGQRLAPLDEKAVRALALSYYQGEGELERLQLLTELPGEVAKRKGPLWRAEFSDGNGTTLYISPSTGELVAKRHTLWRIFDFLWMLHIMDYDTRDNINNNLLRVAATAGTLFAFSGIWLLWFSFRRRATA</sequence>
<keyword evidence="1" id="KW-0472">Membrane</keyword>
<keyword evidence="3" id="KW-1185">Reference proteome</keyword>
<proteinExistence type="predicted"/>
<evidence type="ECO:0000313" key="2">
    <source>
        <dbReference type="EMBL" id="SHN43879.1"/>
    </source>
</evidence>
<dbReference type="STRING" id="551987.SAMN05192549_11920"/>
<dbReference type="Proteomes" id="UP000184339">
    <property type="component" value="Unassembled WGS sequence"/>
</dbReference>
<accession>A0A1M7RCL5</accession>
<gene>
    <name evidence="2" type="ORF">SAMN05192549_11920</name>
</gene>
<feature type="transmembrane region" description="Helical" evidence="1">
    <location>
        <begin position="201"/>
        <end position="224"/>
    </location>
</feature>
<dbReference type="InterPro" id="IPR005625">
    <property type="entry name" value="PepSY-ass_TM"/>
</dbReference>
<dbReference type="AlphaFoldDB" id="A0A1M7RCL5"/>
<protein>
    <submittedName>
        <fullName evidence="2">PepSY-associated TM region</fullName>
    </submittedName>
</protein>
<keyword evidence="1" id="KW-1133">Transmembrane helix</keyword>
<dbReference type="EMBL" id="FRCX01000019">
    <property type="protein sequence ID" value="SHN43879.1"/>
    <property type="molecule type" value="Genomic_DNA"/>
</dbReference>
<dbReference type="OrthoDB" id="9806195at2"/>
<reference evidence="3" key="1">
    <citation type="submission" date="2016-11" db="EMBL/GenBank/DDBJ databases">
        <authorList>
            <person name="Varghese N."/>
            <person name="Submissions S."/>
        </authorList>
    </citation>
    <scope>NUCLEOTIDE SEQUENCE [LARGE SCALE GENOMIC DNA]</scope>
    <source>
        <strain evidence="3">Sac-22</strain>
    </source>
</reference>
<evidence type="ECO:0000256" key="1">
    <source>
        <dbReference type="SAM" id="Phobius"/>
    </source>
</evidence>
<dbReference type="PANTHER" id="PTHR34219:SF3">
    <property type="entry name" value="BLL7967 PROTEIN"/>
    <property type="match status" value="1"/>
</dbReference>
<evidence type="ECO:0000313" key="3">
    <source>
        <dbReference type="Proteomes" id="UP000184339"/>
    </source>
</evidence>
<name>A0A1M7RCL5_9BURK</name>